<dbReference type="RefSeq" id="WP_164692610.1">
    <property type="nucleotide sequence ID" value="NZ_JAAIKB010000001.1"/>
</dbReference>
<dbReference type="NCBIfam" id="NF037995">
    <property type="entry name" value="TRAP_S1"/>
    <property type="match status" value="1"/>
</dbReference>
<dbReference type="PANTHER" id="PTHR33376">
    <property type="match status" value="1"/>
</dbReference>
<keyword evidence="1 2" id="KW-0732">Signal</keyword>
<evidence type="ECO:0000256" key="1">
    <source>
        <dbReference type="ARBA" id="ARBA00022729"/>
    </source>
</evidence>
<accession>A0A6M1LEU0</accession>
<feature type="chain" id="PRO_5027063732" evidence="2">
    <location>
        <begin position="24"/>
        <end position="347"/>
    </location>
</feature>
<protein>
    <submittedName>
        <fullName evidence="3">TRAP transporter substrate-binding protein</fullName>
    </submittedName>
</protein>
<dbReference type="Gene3D" id="3.40.190.170">
    <property type="entry name" value="Bacterial extracellular solute-binding protein, family 7"/>
    <property type="match status" value="1"/>
</dbReference>
<evidence type="ECO:0000256" key="2">
    <source>
        <dbReference type="SAM" id="SignalP"/>
    </source>
</evidence>
<dbReference type="AlphaFoldDB" id="A0A6M1LEU0"/>
<reference evidence="3 4" key="1">
    <citation type="submission" date="2020-02" db="EMBL/GenBank/DDBJ databases">
        <authorList>
            <person name="Kim H.M."/>
            <person name="Jeon C.O."/>
        </authorList>
    </citation>
    <scope>NUCLEOTIDE SEQUENCE [LARGE SCALE GENOMIC DNA]</scope>
    <source>
        <strain evidence="3 4">PeD5</strain>
    </source>
</reference>
<comment type="caution">
    <text evidence="3">The sequence shown here is derived from an EMBL/GenBank/DDBJ whole genome shotgun (WGS) entry which is preliminary data.</text>
</comment>
<name>A0A6M1LEU0_9PROT</name>
<sequence>MNPIRSLLAATLAVTLSAGTALAQAPVRWLSQSQAVSTQFPVENAAMERITSGLNVRIERSEFQGLGIAMADALRLVRAGTFDVVSAQIGLASRDDPFLEGIDLIGVSTDLEELRGAVNAFREVFDNRIQQRFGAKVVAIWPFGSQVFFCSQPIRTLDDLRGQRVRSFTASMSQLLERLGATPVTLSFPEVYPALQRGVASCGITSPTSANTGKWPEVTTHLLPLSVSGAVQAHLVNLAWWNRQTPAQREAYMAQFTRMENDLWELARTTNEDATNCSLGRPECLRQAHQPFSMTLATVSEADKTRLRRISEEVILSEWAARCNRAYPGCAQVWNDTVGRARGMAIR</sequence>
<dbReference type="InterPro" id="IPR018389">
    <property type="entry name" value="DctP_fam"/>
</dbReference>
<organism evidence="3 4">
    <name type="scientific">Falsiroseomonas algicola</name>
    <dbReference type="NCBI Taxonomy" id="2716930"/>
    <lineage>
        <taxon>Bacteria</taxon>
        <taxon>Pseudomonadati</taxon>
        <taxon>Pseudomonadota</taxon>
        <taxon>Alphaproteobacteria</taxon>
        <taxon>Acetobacterales</taxon>
        <taxon>Roseomonadaceae</taxon>
        <taxon>Falsiroseomonas</taxon>
    </lineage>
</organism>
<dbReference type="CDD" id="cd13602">
    <property type="entry name" value="PBP2_TRAP_BpDctp6_7"/>
    <property type="match status" value="1"/>
</dbReference>
<dbReference type="InterPro" id="IPR038404">
    <property type="entry name" value="TRAP_DctP_sf"/>
</dbReference>
<gene>
    <name evidence="3" type="ORF">G3576_01815</name>
</gene>
<dbReference type="EMBL" id="JAAIKB010000001">
    <property type="protein sequence ID" value="NGM18731.1"/>
    <property type="molecule type" value="Genomic_DNA"/>
</dbReference>
<dbReference type="Pfam" id="PF03480">
    <property type="entry name" value="DctP"/>
    <property type="match status" value="1"/>
</dbReference>
<reference evidence="3 4" key="2">
    <citation type="submission" date="2020-03" db="EMBL/GenBank/DDBJ databases">
        <title>Roseomonas stagni sp. nov., isolated from pond water in Japan.</title>
        <authorList>
            <person name="Furuhata K."/>
            <person name="Miyamoto H."/>
            <person name="Goto K."/>
        </authorList>
    </citation>
    <scope>NUCLEOTIDE SEQUENCE [LARGE SCALE GENOMIC DNA]</scope>
    <source>
        <strain evidence="3 4">PeD5</strain>
    </source>
</reference>
<dbReference type="PANTHER" id="PTHR33376:SF4">
    <property type="entry name" value="SIALIC ACID-BINDING PERIPLASMIC PROTEIN SIAP"/>
    <property type="match status" value="1"/>
</dbReference>
<dbReference type="Proteomes" id="UP000475385">
    <property type="component" value="Unassembled WGS sequence"/>
</dbReference>
<feature type="signal peptide" evidence="2">
    <location>
        <begin position="1"/>
        <end position="23"/>
    </location>
</feature>
<evidence type="ECO:0000313" key="3">
    <source>
        <dbReference type="EMBL" id="NGM18731.1"/>
    </source>
</evidence>
<evidence type="ECO:0000313" key="4">
    <source>
        <dbReference type="Proteomes" id="UP000475385"/>
    </source>
</evidence>
<proteinExistence type="predicted"/>
<dbReference type="GO" id="GO:0055085">
    <property type="term" value="P:transmembrane transport"/>
    <property type="evidence" value="ECO:0007669"/>
    <property type="project" value="InterPro"/>
</dbReference>
<keyword evidence="4" id="KW-1185">Reference proteome</keyword>